<reference evidence="8 9" key="1">
    <citation type="submission" date="2023-08" db="EMBL/GenBank/DDBJ databases">
        <title>Black Yeasts Isolated from many extreme environments.</title>
        <authorList>
            <person name="Coleine C."/>
            <person name="Stajich J.E."/>
            <person name="Selbmann L."/>
        </authorList>
    </citation>
    <scope>NUCLEOTIDE SEQUENCE [LARGE SCALE GENOMIC DNA]</scope>
    <source>
        <strain evidence="8 9">CCFEE 5910</strain>
    </source>
</reference>
<feature type="compositionally biased region" description="Basic and acidic residues" evidence="4">
    <location>
        <begin position="1497"/>
        <end position="1507"/>
    </location>
</feature>
<dbReference type="InterPro" id="IPR036097">
    <property type="entry name" value="HisK_dim/P_sf"/>
</dbReference>
<feature type="compositionally biased region" description="Basic and acidic residues" evidence="4">
    <location>
        <begin position="1305"/>
        <end position="1321"/>
    </location>
</feature>
<dbReference type="SMART" id="SM00091">
    <property type="entry name" value="PAS"/>
    <property type="match status" value="3"/>
</dbReference>
<dbReference type="Pfam" id="PF00072">
    <property type="entry name" value="Response_reg"/>
    <property type="match status" value="1"/>
</dbReference>
<name>A0AAN7T1X5_9EURO</name>
<dbReference type="Proteomes" id="UP001309876">
    <property type="component" value="Unassembled WGS sequence"/>
</dbReference>
<dbReference type="SUPFAM" id="SSF47384">
    <property type="entry name" value="Homodimeric domain of signal transducing histidine kinase"/>
    <property type="match status" value="1"/>
</dbReference>
<evidence type="ECO:0000256" key="4">
    <source>
        <dbReference type="SAM" id="MobiDB-lite"/>
    </source>
</evidence>
<dbReference type="PANTHER" id="PTHR45339">
    <property type="entry name" value="HYBRID SIGNAL TRANSDUCTION HISTIDINE KINASE J"/>
    <property type="match status" value="1"/>
</dbReference>
<dbReference type="SUPFAM" id="SSF55785">
    <property type="entry name" value="PYP-like sensor domain (PAS domain)"/>
    <property type="match status" value="1"/>
</dbReference>
<evidence type="ECO:0000259" key="7">
    <source>
        <dbReference type="PROSITE" id="PS50113"/>
    </source>
</evidence>
<evidence type="ECO:0000313" key="8">
    <source>
        <dbReference type="EMBL" id="KAK5088027.1"/>
    </source>
</evidence>
<feature type="compositionally biased region" description="Polar residues" evidence="4">
    <location>
        <begin position="1356"/>
        <end position="1376"/>
    </location>
</feature>
<feature type="domain" description="Histidine kinase" evidence="5">
    <location>
        <begin position="791"/>
        <end position="1014"/>
    </location>
</feature>
<evidence type="ECO:0000259" key="5">
    <source>
        <dbReference type="PROSITE" id="PS50109"/>
    </source>
</evidence>
<feature type="region of interest" description="Disordered" evidence="4">
    <location>
        <begin position="188"/>
        <end position="266"/>
    </location>
</feature>
<dbReference type="PROSITE" id="PS50109">
    <property type="entry name" value="HIS_KIN"/>
    <property type="match status" value="1"/>
</dbReference>
<evidence type="ECO:0000256" key="1">
    <source>
        <dbReference type="ARBA" id="ARBA00022553"/>
    </source>
</evidence>
<accession>A0AAN7T1X5</accession>
<dbReference type="PANTHER" id="PTHR45339:SF1">
    <property type="entry name" value="HYBRID SIGNAL TRANSDUCTION HISTIDINE KINASE J"/>
    <property type="match status" value="1"/>
</dbReference>
<dbReference type="InterPro" id="IPR036890">
    <property type="entry name" value="HATPase_C_sf"/>
</dbReference>
<dbReference type="Gene3D" id="3.30.565.10">
    <property type="entry name" value="Histidine kinase-like ATPase, C-terminal domain"/>
    <property type="match status" value="1"/>
</dbReference>
<feature type="modified residue" description="4-aspartylphosphate" evidence="3">
    <location>
        <position position="1148"/>
    </location>
</feature>
<dbReference type="CDD" id="cd16922">
    <property type="entry name" value="HATPase_EvgS-ArcB-TorS-like"/>
    <property type="match status" value="1"/>
</dbReference>
<dbReference type="Gene3D" id="1.10.287.130">
    <property type="match status" value="1"/>
</dbReference>
<evidence type="ECO:0000256" key="2">
    <source>
        <dbReference type="ARBA" id="ARBA00023012"/>
    </source>
</evidence>
<dbReference type="SMART" id="SM00448">
    <property type="entry name" value="REC"/>
    <property type="match status" value="1"/>
</dbReference>
<dbReference type="Pfam" id="PF08447">
    <property type="entry name" value="PAS_3"/>
    <property type="match status" value="1"/>
</dbReference>
<dbReference type="SUPFAM" id="SSF55874">
    <property type="entry name" value="ATPase domain of HSP90 chaperone/DNA topoisomerase II/histidine kinase"/>
    <property type="match status" value="1"/>
</dbReference>
<organism evidence="8 9">
    <name type="scientific">Lithohypha guttulata</name>
    <dbReference type="NCBI Taxonomy" id="1690604"/>
    <lineage>
        <taxon>Eukaryota</taxon>
        <taxon>Fungi</taxon>
        <taxon>Dikarya</taxon>
        <taxon>Ascomycota</taxon>
        <taxon>Pezizomycotina</taxon>
        <taxon>Eurotiomycetes</taxon>
        <taxon>Chaetothyriomycetidae</taxon>
        <taxon>Chaetothyriales</taxon>
        <taxon>Trichomeriaceae</taxon>
        <taxon>Lithohypha</taxon>
    </lineage>
</organism>
<evidence type="ECO:0008006" key="10">
    <source>
        <dbReference type="Google" id="ProtNLM"/>
    </source>
</evidence>
<sequence length="1544" mass="170824">MVPYVGISRSPTDPRSSDQTVKGLNGAENGDTDGATLKKTLSRPQQPQRAQASRQPDHTSTTPALSKQPPQQHRQYRHHGRKRSASGSSMHLDLPQHPSAADTALAALQYLPTPVLVLNSLKTIVLANEAMGRLLGLHSSVDLPTDAVSLKGQSLSQIGIDMISDGVPVWVSWDKFLDNLTAGNVVLPQSPSYMPARSPGSGETTPTADAESERHNTLVPERGRSSSRNRSPAQDTIVEVVISSSSLQRNGSSRPYASRHHQPKSPSIQATCKMIISIWNLNDQQFFTLSFTASGHHHAKGRHHPTSHVTPRAPSTASGRSLHSSHSSETPRSSTPVSTVTSPADPNMHSPFLPYGAPSKCSPANTFTEFQKVTRMKDAMLSAMNIPVISMWRDESVVFPNPAARRLLAVTADPTTEESYDFMSRFSPWTADFSRELTEDENPIIKLCRTQQPFASWQIGLINNATGKKSNFDVSGYPVFDDKTNEFFAGLVAFKDVTEYTEKIASQLAENELQFQLICDTMPQMLWTTRPDGFHDYFSQRWYDYTGLIPEECRGVNWRLPFHPDDLEIAGPKWMHSLATGDEYLVEYRCRRKDGVYRWMLGRALPLKDKNGTIVKWFGTCTDIQDIVDAREMSQRGRQQLVDVLSVAQMTMWVVDRNGILTLFEGQADDALNPEKMKPDLVGTPAIAAFKDHIEPARFTAITEKVLSGKSPLEMVEIKDLSGRWFRVQLMPQRGRTTSNGPLEQDEIIGVIGTSMEVTQMKDKEQENVRLIAKETAAKEASKMKSSFLANMSHEIRTPIAGVLGMSELLMDTDLDQEQAEFAQNIQRSANSLLTVINDILDFSKIESGRLDIEEVQFSLTIVLKDVAKMLSYAATRKGLEFTSELNLGDVEDFRLLGDPGRIRQILTNLLTNSIKFTADGYVKLRVNIVEPKPDTMLVEFIVEDTGIGIEEEVRKRLFRPFSQADSSTARRFGGTGLGLTICKNLVELMNGQIWLDSKLDQGTIATFRIPFRRPEFSNETNGPLVEVGALPDRVHSEMSLSIDNNRPVSGGRRISPPLPQTPHRLSNHATKSESAVPIQRHKFHVLVVEDNPVNQQIALRFIKGLKFSVGAVWNGKEALQYLLKATNKALPVEERAKHPVPSLILMDCQMPVLDGYHATHILRHHAPYKDIEAIKRIPIVAMTASAIQGDREKCEKAGMDDYLSKPVKKPVLEQMILRWIDENAKINAERESPKPALSRAGSDHSSNCVDVDSIAVEVLGPTTTPVSHPINERPDGPQRLQTAQRRSSLHKVIMAGQTPTMETEADRSATRVAQEEKATSLRDAKLLAATETRPTLSQNPSFQNSSPLVEAAETSFQTTTSPIPRSYPTQGNSDTKGGVMALTEANVQKFNRAVSSPTRNHETEDYFSQPHPNDTYDSKVVVPVTDIPGPPPEILSPGGHRSIATKDILSQIPESSSTFTTPNIPDSRARNSPALKRTKSEAVGAGKPPPPPSSRLQDRSSSDFLRDSASTVRPEDYQTAPPVSNKINSDASKNSNRHRGTKP</sequence>
<keyword evidence="9" id="KW-1185">Reference proteome</keyword>
<feature type="compositionally biased region" description="Low complexity" evidence="4">
    <location>
        <begin position="315"/>
        <end position="343"/>
    </location>
</feature>
<dbReference type="InterPro" id="IPR000014">
    <property type="entry name" value="PAS"/>
</dbReference>
<feature type="compositionally biased region" description="Low complexity" evidence="4">
    <location>
        <begin position="42"/>
        <end position="54"/>
    </location>
</feature>
<dbReference type="FunFam" id="3.30.565.10:FF:000010">
    <property type="entry name" value="Sensor histidine kinase RcsC"/>
    <property type="match status" value="1"/>
</dbReference>
<feature type="compositionally biased region" description="Basic residues" evidence="4">
    <location>
        <begin position="296"/>
        <end position="306"/>
    </location>
</feature>
<feature type="region of interest" description="Disordered" evidence="4">
    <location>
        <begin position="296"/>
        <end position="356"/>
    </location>
</feature>
<feature type="compositionally biased region" description="Polar residues" evidence="4">
    <location>
        <begin position="1522"/>
        <end position="1535"/>
    </location>
</feature>
<dbReference type="PRINTS" id="PR00344">
    <property type="entry name" value="BCTRLSENSOR"/>
</dbReference>
<dbReference type="InterPro" id="IPR005467">
    <property type="entry name" value="His_kinase_dom"/>
</dbReference>
<dbReference type="PROSITE" id="PS50113">
    <property type="entry name" value="PAC"/>
    <property type="match status" value="1"/>
</dbReference>
<dbReference type="Pfam" id="PF02518">
    <property type="entry name" value="HATPase_c"/>
    <property type="match status" value="1"/>
</dbReference>
<keyword evidence="2" id="KW-0902">Two-component regulatory system</keyword>
<feature type="compositionally biased region" description="Polar residues" evidence="4">
    <location>
        <begin position="9"/>
        <end position="22"/>
    </location>
</feature>
<proteinExistence type="predicted"/>
<feature type="compositionally biased region" description="Basic residues" evidence="4">
    <location>
        <begin position="74"/>
        <end position="84"/>
    </location>
</feature>
<dbReference type="Gene3D" id="3.30.450.20">
    <property type="entry name" value="PAS domain"/>
    <property type="match status" value="3"/>
</dbReference>
<feature type="domain" description="PAC" evidence="7">
    <location>
        <begin position="584"/>
        <end position="636"/>
    </location>
</feature>
<feature type="compositionally biased region" description="Low complexity" evidence="4">
    <location>
        <begin position="243"/>
        <end position="253"/>
    </location>
</feature>
<dbReference type="SMART" id="SM00387">
    <property type="entry name" value="HATPase_c"/>
    <property type="match status" value="1"/>
</dbReference>
<feature type="region of interest" description="Disordered" evidence="4">
    <location>
        <begin position="1"/>
        <end position="94"/>
    </location>
</feature>
<dbReference type="EMBL" id="JAVRRJ010000002">
    <property type="protein sequence ID" value="KAK5088027.1"/>
    <property type="molecule type" value="Genomic_DNA"/>
</dbReference>
<dbReference type="FunFam" id="1.10.287.130:FF:000050">
    <property type="entry name" value="Related to histidine kinase"/>
    <property type="match status" value="1"/>
</dbReference>
<feature type="region of interest" description="Disordered" evidence="4">
    <location>
        <begin position="1356"/>
        <end position="1378"/>
    </location>
</feature>
<feature type="compositionally biased region" description="Polar residues" evidence="4">
    <location>
        <begin position="1453"/>
        <end position="1465"/>
    </location>
</feature>
<dbReference type="FunFam" id="3.30.450.20:FF:000099">
    <property type="entry name" value="Sensory box sensor histidine kinase"/>
    <property type="match status" value="1"/>
</dbReference>
<feature type="compositionally biased region" description="Basic and acidic residues" evidence="4">
    <location>
        <begin position="211"/>
        <end position="224"/>
    </location>
</feature>
<feature type="region of interest" description="Disordered" evidence="4">
    <location>
        <begin position="1393"/>
        <end position="1544"/>
    </location>
</feature>
<dbReference type="CDD" id="cd00082">
    <property type="entry name" value="HisKA"/>
    <property type="match status" value="1"/>
</dbReference>
<gene>
    <name evidence="8" type="ORF">LTR05_002243</name>
</gene>
<dbReference type="InterPro" id="IPR001610">
    <property type="entry name" value="PAC"/>
</dbReference>
<keyword evidence="1 3" id="KW-0597">Phosphoprotein</keyword>
<dbReference type="InterPro" id="IPR001789">
    <property type="entry name" value="Sig_transdc_resp-reg_receiver"/>
</dbReference>
<dbReference type="InterPro" id="IPR011006">
    <property type="entry name" value="CheY-like_superfamily"/>
</dbReference>
<evidence type="ECO:0000256" key="3">
    <source>
        <dbReference type="PROSITE-ProRule" id="PRU00169"/>
    </source>
</evidence>
<dbReference type="CDD" id="cd00130">
    <property type="entry name" value="PAS"/>
    <property type="match status" value="1"/>
</dbReference>
<dbReference type="NCBIfam" id="TIGR00229">
    <property type="entry name" value="sensory_box"/>
    <property type="match status" value="1"/>
</dbReference>
<dbReference type="InterPro" id="IPR003594">
    <property type="entry name" value="HATPase_dom"/>
</dbReference>
<dbReference type="InterPro" id="IPR013655">
    <property type="entry name" value="PAS_fold_3"/>
</dbReference>
<dbReference type="GO" id="GO:0000155">
    <property type="term" value="F:phosphorelay sensor kinase activity"/>
    <property type="evidence" value="ECO:0007669"/>
    <property type="project" value="InterPro"/>
</dbReference>
<dbReference type="CDD" id="cd17546">
    <property type="entry name" value="REC_hyHK_CKI1_RcsC-like"/>
    <property type="match status" value="1"/>
</dbReference>
<evidence type="ECO:0000259" key="6">
    <source>
        <dbReference type="PROSITE" id="PS50110"/>
    </source>
</evidence>
<dbReference type="InterPro" id="IPR003661">
    <property type="entry name" value="HisK_dim/P_dom"/>
</dbReference>
<dbReference type="PROSITE" id="PS50110">
    <property type="entry name" value="RESPONSE_REGULATORY"/>
    <property type="match status" value="1"/>
</dbReference>
<protein>
    <recommendedName>
        <fullName evidence="10">Histidine kinase</fullName>
    </recommendedName>
</protein>
<feature type="region of interest" description="Disordered" evidence="4">
    <location>
        <begin position="1042"/>
        <end position="1074"/>
    </location>
</feature>
<dbReference type="InterPro" id="IPR035965">
    <property type="entry name" value="PAS-like_dom_sf"/>
</dbReference>
<feature type="domain" description="Response regulatory" evidence="6">
    <location>
        <begin position="1085"/>
        <end position="1221"/>
    </location>
</feature>
<dbReference type="Pfam" id="PF00512">
    <property type="entry name" value="HisKA"/>
    <property type="match status" value="1"/>
</dbReference>
<feature type="compositionally biased region" description="Polar residues" evidence="4">
    <location>
        <begin position="1064"/>
        <end position="1074"/>
    </location>
</feature>
<feature type="region of interest" description="Disordered" evidence="4">
    <location>
        <begin position="1299"/>
        <end position="1321"/>
    </location>
</feature>
<dbReference type="SMART" id="SM00086">
    <property type="entry name" value="PAC"/>
    <property type="match status" value="1"/>
</dbReference>
<dbReference type="SMART" id="SM00388">
    <property type="entry name" value="HisKA"/>
    <property type="match status" value="1"/>
</dbReference>
<evidence type="ECO:0000313" key="9">
    <source>
        <dbReference type="Proteomes" id="UP001309876"/>
    </source>
</evidence>
<dbReference type="SUPFAM" id="SSF52172">
    <property type="entry name" value="CheY-like"/>
    <property type="match status" value="1"/>
</dbReference>
<dbReference type="Gene3D" id="3.40.50.2300">
    <property type="match status" value="1"/>
</dbReference>
<comment type="caution">
    <text evidence="8">The sequence shown here is derived from an EMBL/GenBank/DDBJ whole genome shotgun (WGS) entry which is preliminary data.</text>
</comment>
<dbReference type="InterPro" id="IPR004358">
    <property type="entry name" value="Sig_transdc_His_kin-like_C"/>
</dbReference>
<dbReference type="InterPro" id="IPR000700">
    <property type="entry name" value="PAS-assoc_C"/>
</dbReference>